<organism evidence="2 3">
    <name type="scientific">Novilysobacter erysipheiresistens</name>
    <dbReference type="NCBI Taxonomy" id="1749332"/>
    <lineage>
        <taxon>Bacteria</taxon>
        <taxon>Pseudomonadati</taxon>
        <taxon>Pseudomonadota</taxon>
        <taxon>Gammaproteobacteria</taxon>
        <taxon>Lysobacterales</taxon>
        <taxon>Lysobacteraceae</taxon>
        <taxon>Novilysobacter</taxon>
    </lineage>
</organism>
<dbReference type="Proteomes" id="UP001355056">
    <property type="component" value="Unassembled WGS sequence"/>
</dbReference>
<feature type="transmembrane region" description="Helical" evidence="1">
    <location>
        <begin position="48"/>
        <end position="68"/>
    </location>
</feature>
<keyword evidence="1" id="KW-0812">Transmembrane</keyword>
<keyword evidence="3" id="KW-1185">Reference proteome</keyword>
<protein>
    <submittedName>
        <fullName evidence="2">Uncharacterized protein</fullName>
    </submittedName>
</protein>
<dbReference type="EMBL" id="JAXGFP010000001">
    <property type="protein sequence ID" value="MEG3182656.1"/>
    <property type="molecule type" value="Genomic_DNA"/>
</dbReference>
<sequence>MNARLKANALRPHRAAIGNLIESMDYFDATNSREAMPSHRMRHRKTNWFAFAGWGLVAFVAMVVLAAFSL</sequence>
<reference evidence="2 3" key="1">
    <citation type="journal article" date="2016" name="Int. J. Syst. Evol. Microbiol.">
        <title>Lysobacter erysipheiresistens sp. nov., an antagonist of powdery mildew, isolated from tobacco-cultivated soil.</title>
        <authorList>
            <person name="Xie B."/>
            <person name="Li T."/>
            <person name="Lin X."/>
            <person name="Wang C.J."/>
            <person name="Chen Y.J."/>
            <person name="Liu W.J."/>
            <person name="Zhao Z.W."/>
        </authorList>
    </citation>
    <scope>NUCLEOTIDE SEQUENCE [LARGE SCALE GENOMIC DNA]</scope>
    <source>
        <strain evidence="2 3">RS-LYSO-3</strain>
    </source>
</reference>
<keyword evidence="1" id="KW-1133">Transmembrane helix</keyword>
<proteinExistence type="predicted"/>
<name>A0ABU7YUQ7_9GAMM</name>
<evidence type="ECO:0000256" key="1">
    <source>
        <dbReference type="SAM" id="Phobius"/>
    </source>
</evidence>
<accession>A0ABU7YUQ7</accession>
<gene>
    <name evidence="2" type="ORF">SNE34_01325</name>
</gene>
<comment type="caution">
    <text evidence="2">The sequence shown here is derived from an EMBL/GenBank/DDBJ whole genome shotgun (WGS) entry which is preliminary data.</text>
</comment>
<dbReference type="RefSeq" id="WP_332613976.1">
    <property type="nucleotide sequence ID" value="NZ_JAXGFP010000001.1"/>
</dbReference>
<keyword evidence="1" id="KW-0472">Membrane</keyword>
<evidence type="ECO:0000313" key="2">
    <source>
        <dbReference type="EMBL" id="MEG3182656.1"/>
    </source>
</evidence>
<evidence type="ECO:0000313" key="3">
    <source>
        <dbReference type="Proteomes" id="UP001355056"/>
    </source>
</evidence>